<reference evidence="4" key="1">
    <citation type="submission" date="2025-08" db="UniProtKB">
        <authorList>
            <consortium name="RefSeq"/>
        </authorList>
    </citation>
    <scope>IDENTIFICATION</scope>
    <source>
        <strain evidence="4">15085-1641.00</strain>
        <tissue evidence="4">Whole body</tissue>
    </source>
</reference>
<dbReference type="OMA" id="KCKAIGC"/>
<dbReference type="Proteomes" id="UP000504633">
    <property type="component" value="Unplaced"/>
</dbReference>
<dbReference type="GO" id="GO:0005874">
    <property type="term" value="C:microtubule"/>
    <property type="evidence" value="ECO:0007669"/>
    <property type="project" value="UniProtKB-KW"/>
</dbReference>
<dbReference type="OrthoDB" id="66546at2759"/>
<feature type="domain" description="Gamma tubulin complex component protein N-terminal" evidence="2">
    <location>
        <begin position="288"/>
        <end position="474"/>
    </location>
</feature>
<dbReference type="AlphaFoldDB" id="A0A6J1MMX2"/>
<dbReference type="RefSeq" id="XP_023178362.1">
    <property type="nucleotide sequence ID" value="XM_023322594.2"/>
</dbReference>
<accession>A0A6J1MMX2</accession>
<evidence type="ECO:0000259" key="2">
    <source>
        <dbReference type="Pfam" id="PF17681"/>
    </source>
</evidence>
<keyword evidence="3" id="KW-1185">Reference proteome</keyword>
<organism evidence="3 4">
    <name type="scientific">Drosophila hydei</name>
    <name type="common">Fruit fly</name>
    <dbReference type="NCBI Taxonomy" id="7224"/>
    <lineage>
        <taxon>Eukaryota</taxon>
        <taxon>Metazoa</taxon>
        <taxon>Ecdysozoa</taxon>
        <taxon>Arthropoda</taxon>
        <taxon>Hexapoda</taxon>
        <taxon>Insecta</taxon>
        <taxon>Pterygota</taxon>
        <taxon>Neoptera</taxon>
        <taxon>Endopterygota</taxon>
        <taxon>Diptera</taxon>
        <taxon>Brachycera</taxon>
        <taxon>Muscomorpha</taxon>
        <taxon>Ephydroidea</taxon>
        <taxon>Drosophilidae</taxon>
        <taxon>Drosophila</taxon>
    </lineage>
</organism>
<proteinExistence type="predicted"/>
<keyword evidence="1" id="KW-0493">Microtubule</keyword>
<evidence type="ECO:0000313" key="4">
    <source>
        <dbReference type="RefSeq" id="XP_023178362.1"/>
    </source>
</evidence>
<dbReference type="InterPro" id="IPR041470">
    <property type="entry name" value="GCP_N"/>
</dbReference>
<sequence>MQEECRVIVMRQMPELVKLLLESNMESDTYTYCLEVALCRLENYSKPLSSAERISQNLTDFLDRYLCEQLPTMAHTIKTLSNVIIDDISISDCFKLGLLDFLLSVNFKAFRSARIHYEEYMDRRMKILDDLAVAQGNASSETRKEFSLDSFRQTMNTKLLSSCVSTSEEDALRESTASLNTVHSRGVSEVTSTLARSSSGEVCPNPLQKQFIKPISSCTLARCNELGSKRLFVVAFGSYLRRKFSNATQCLQQYGEDGFVTREILGMFFLPGDCHYFNVVNHLIQLRPNVISNAETSQLVVDKFLKPLQYMQMIQLYINCCETPYDNGETIETLTSLTAALGRMIKPIVETLTEFERSLSNDKEGLGLLDFRRATKASFKSLELLWSLAAASYISYPAEFGNEPHSRSQHVLCSLVELTAQALTIKDQGRRAYSAALLLHVLQVHCRFLDNWWRLGEFNDCHEEFVAYKSEKNGRTEYVMRSFANGQPYMKICKIYKIIKRHIESAGPALAALYDSKRLAEFVIEHKSMLEINLHQTVVRSMHQQLKFYEMPSHKTAESGPDIFFQLKSTEDDQLRCLYYVYYKETTLELNQPEFCNIDELLQRCQSCVAYTPLVELICRTLERYLDQRVLLLNRYVAFLIRDRLQLGKVLEELRAVYLLFNFEQFAEQYSEAFGYLESGLIDKSALQLQAIMNEYSSTALHGSGAFTVSLPTENIEQLSLVYSGEGMFASIITEQQLKSYNEAFRMRLQLHVTVHRLQQLPQLNGDHAVAESLSQLQATVLKALEKQFRMQPLKKAAAQLDETLRRSEKQSQLQTAHLEFVQLMTSSLKLTVYRSQHELHELLTMARIVVCLWRRVEYIYFYNMTANQESDYEAQYALHNMAYLISVTAATKAMRCLHPLKDIVK</sequence>
<gene>
    <name evidence="4" type="primary">LOC111604502</name>
</gene>
<dbReference type="CTD" id="317930"/>
<name>A0A6J1MMX2_DROHY</name>
<dbReference type="KEGG" id="dhe:111604502"/>
<protein>
    <submittedName>
        <fullName evidence="4">Uncharacterized protein LOC111604502</fullName>
    </submittedName>
</protein>
<dbReference type="GeneID" id="111604502"/>
<dbReference type="Pfam" id="PF17681">
    <property type="entry name" value="GCP_N_terminal"/>
    <property type="match status" value="1"/>
</dbReference>
<evidence type="ECO:0000256" key="1">
    <source>
        <dbReference type="ARBA" id="ARBA00022701"/>
    </source>
</evidence>
<evidence type="ECO:0000313" key="3">
    <source>
        <dbReference type="Proteomes" id="UP000504633"/>
    </source>
</evidence>